<dbReference type="Proteomes" id="UP001499852">
    <property type="component" value="Unassembled WGS sequence"/>
</dbReference>
<protein>
    <submittedName>
        <fullName evidence="1">Uncharacterized protein</fullName>
    </submittedName>
</protein>
<keyword evidence="2" id="KW-1185">Reference proteome</keyword>
<evidence type="ECO:0000313" key="1">
    <source>
        <dbReference type="EMBL" id="GAA5145032.1"/>
    </source>
</evidence>
<evidence type="ECO:0000313" key="2">
    <source>
        <dbReference type="Proteomes" id="UP001499852"/>
    </source>
</evidence>
<accession>A0ABP9PDX0</accession>
<comment type="caution">
    <text evidence="1">The sequence shown here is derived from an EMBL/GenBank/DDBJ whole genome shotgun (WGS) entry which is preliminary data.</text>
</comment>
<gene>
    <name evidence="1" type="ORF">GCM10023213_36150</name>
</gene>
<proteinExistence type="predicted"/>
<sequence length="76" mass="8812">MVVTLEPHTFLADLLFKELPMPNRSIQFVRLIHACVHPAKYIDLAIRSSLVRQLMPQWITTDPSDSFSDHKKWPAL</sequence>
<name>A0ABP9PDX0_9BACT</name>
<reference evidence="2" key="1">
    <citation type="journal article" date="2019" name="Int. J. Syst. Evol. Microbiol.">
        <title>The Global Catalogue of Microorganisms (GCM) 10K type strain sequencing project: providing services to taxonomists for standard genome sequencing and annotation.</title>
        <authorList>
            <consortium name="The Broad Institute Genomics Platform"/>
            <consortium name="The Broad Institute Genome Sequencing Center for Infectious Disease"/>
            <person name="Wu L."/>
            <person name="Ma J."/>
        </authorList>
    </citation>
    <scope>NUCLEOTIDE SEQUENCE [LARGE SCALE GENOMIC DNA]</scope>
    <source>
        <strain evidence="2">JCM 18053</strain>
    </source>
</reference>
<organism evidence="1 2">
    <name type="scientific">Prosthecobacter algae</name>
    <dbReference type="NCBI Taxonomy" id="1144682"/>
    <lineage>
        <taxon>Bacteria</taxon>
        <taxon>Pseudomonadati</taxon>
        <taxon>Verrucomicrobiota</taxon>
        <taxon>Verrucomicrobiia</taxon>
        <taxon>Verrucomicrobiales</taxon>
        <taxon>Verrucomicrobiaceae</taxon>
        <taxon>Prosthecobacter</taxon>
    </lineage>
</organism>
<dbReference type="EMBL" id="BAABIA010000007">
    <property type="protein sequence ID" value="GAA5145032.1"/>
    <property type="molecule type" value="Genomic_DNA"/>
</dbReference>